<evidence type="ECO:0000313" key="3">
    <source>
        <dbReference type="EMBL" id="OCX13994.1"/>
    </source>
</evidence>
<evidence type="ECO:0000259" key="2">
    <source>
        <dbReference type="Pfam" id="PF01266"/>
    </source>
</evidence>
<dbReference type="Gene3D" id="3.50.50.60">
    <property type="entry name" value="FAD/NAD(P)-binding domain"/>
    <property type="match status" value="1"/>
</dbReference>
<accession>A0A1C2DGU9</accession>
<dbReference type="GO" id="GO:0005737">
    <property type="term" value="C:cytoplasm"/>
    <property type="evidence" value="ECO:0007669"/>
    <property type="project" value="TreeGrafter"/>
</dbReference>
<dbReference type="Pfam" id="PF01266">
    <property type="entry name" value="DAO"/>
    <property type="match status" value="1"/>
</dbReference>
<organism evidence="3 4">
    <name type="scientific">Pseudomonas graminis</name>
    <dbReference type="NCBI Taxonomy" id="158627"/>
    <lineage>
        <taxon>Bacteria</taxon>
        <taxon>Pseudomonadati</taxon>
        <taxon>Pseudomonadota</taxon>
        <taxon>Gammaproteobacteria</taxon>
        <taxon>Pseudomonadales</taxon>
        <taxon>Pseudomonadaceae</taxon>
        <taxon>Pseudomonas</taxon>
    </lineage>
</organism>
<dbReference type="Proteomes" id="UP000095143">
    <property type="component" value="Unassembled WGS sequence"/>
</dbReference>
<protein>
    <recommendedName>
        <fullName evidence="2">FAD dependent oxidoreductase domain-containing protein</fullName>
    </recommendedName>
</protein>
<evidence type="ECO:0000313" key="4">
    <source>
        <dbReference type="Proteomes" id="UP000095143"/>
    </source>
</evidence>
<name>A0A1C2DGU9_9PSED</name>
<gene>
    <name evidence="3" type="ORF">BBI10_20770</name>
</gene>
<dbReference type="EMBL" id="MDEN01000068">
    <property type="protein sequence ID" value="OCX13994.1"/>
    <property type="molecule type" value="Genomic_DNA"/>
</dbReference>
<dbReference type="InterPro" id="IPR006076">
    <property type="entry name" value="FAD-dep_OxRdtase"/>
</dbReference>
<dbReference type="GO" id="GO:0016491">
    <property type="term" value="F:oxidoreductase activity"/>
    <property type="evidence" value="ECO:0007669"/>
    <property type="project" value="UniProtKB-KW"/>
</dbReference>
<dbReference type="SUPFAM" id="SSF51905">
    <property type="entry name" value="FAD/NAD(P)-binding domain"/>
    <property type="match status" value="1"/>
</dbReference>
<evidence type="ECO:0000256" key="1">
    <source>
        <dbReference type="ARBA" id="ARBA00023002"/>
    </source>
</evidence>
<dbReference type="AlphaFoldDB" id="A0A1C2DGU9"/>
<reference evidence="3 4" key="1">
    <citation type="submission" date="2016-08" db="EMBL/GenBank/DDBJ databases">
        <title>Whole genome sequence of Pseudomonas graminis strain UASWS1507, a potential biological control agent for agriculture.</title>
        <authorList>
            <person name="Crovadore J."/>
            <person name="Calmin G."/>
            <person name="Chablais R."/>
            <person name="Cochard B."/>
            <person name="Lefort F."/>
        </authorList>
    </citation>
    <scope>NUCLEOTIDE SEQUENCE [LARGE SCALE GENOMIC DNA]</scope>
    <source>
        <strain evidence="3 4">UASWS1507</strain>
    </source>
</reference>
<keyword evidence="1" id="KW-0560">Oxidoreductase</keyword>
<comment type="caution">
    <text evidence="3">The sequence shown here is derived from an EMBL/GenBank/DDBJ whole genome shotgun (WGS) entry which is preliminary data.</text>
</comment>
<dbReference type="PANTHER" id="PTHR13847">
    <property type="entry name" value="SARCOSINE DEHYDROGENASE-RELATED"/>
    <property type="match status" value="1"/>
</dbReference>
<feature type="domain" description="FAD dependent oxidoreductase" evidence="2">
    <location>
        <begin position="5"/>
        <end position="94"/>
    </location>
</feature>
<proteinExistence type="predicted"/>
<dbReference type="PANTHER" id="PTHR13847:SF289">
    <property type="entry name" value="GLYCINE OXIDASE"/>
    <property type="match status" value="1"/>
</dbReference>
<sequence>MARGIRLTTGVEFAAPDAPINEIQLRRCEAIARRLYPLGERLDDEPWLGRRPCLPDMRPVIGPAASHKGLWFNFGHAHHGLTLGPVTGRLLAEMMTGATPFTDPAPYSPKRFA</sequence>
<dbReference type="InterPro" id="IPR036188">
    <property type="entry name" value="FAD/NAD-bd_sf"/>
</dbReference>